<comment type="catalytic activity">
    <reaction evidence="7 8">
        <text>UDP-N-acetyl-alpha-D-muramoyl-L-alanine + D-glutamate + ATP = UDP-N-acetyl-alpha-D-muramoyl-L-alanyl-D-glutamate + ADP + phosphate + H(+)</text>
        <dbReference type="Rhea" id="RHEA:16429"/>
        <dbReference type="ChEBI" id="CHEBI:15378"/>
        <dbReference type="ChEBI" id="CHEBI:29986"/>
        <dbReference type="ChEBI" id="CHEBI:30616"/>
        <dbReference type="ChEBI" id="CHEBI:43474"/>
        <dbReference type="ChEBI" id="CHEBI:83898"/>
        <dbReference type="ChEBI" id="CHEBI:83900"/>
        <dbReference type="ChEBI" id="CHEBI:456216"/>
        <dbReference type="EC" id="6.3.2.9"/>
    </reaction>
</comment>
<dbReference type="Proteomes" id="UP000250744">
    <property type="component" value="Unassembled WGS sequence"/>
</dbReference>
<keyword evidence="7 8" id="KW-0133">Cell shape</keyword>
<evidence type="ECO:0000256" key="5">
    <source>
        <dbReference type="ARBA" id="ARBA00022741"/>
    </source>
</evidence>
<keyword evidence="7 8" id="KW-0573">Peptidoglycan synthesis</keyword>
<dbReference type="RefSeq" id="WP_112159389.1">
    <property type="nucleotide sequence ID" value="NZ_QKRX01000007.1"/>
</dbReference>
<dbReference type="Gene3D" id="3.90.190.20">
    <property type="entry name" value="Mur ligase, C-terminal domain"/>
    <property type="match status" value="1"/>
</dbReference>
<dbReference type="GO" id="GO:0009252">
    <property type="term" value="P:peptidoglycan biosynthetic process"/>
    <property type="evidence" value="ECO:0007669"/>
    <property type="project" value="UniProtKB-UniRule"/>
</dbReference>
<dbReference type="Pfam" id="PF21799">
    <property type="entry name" value="MurD-like_N"/>
    <property type="match status" value="1"/>
</dbReference>
<evidence type="ECO:0000256" key="1">
    <source>
        <dbReference type="ARBA" id="ARBA00004496"/>
    </source>
</evidence>
<dbReference type="InterPro" id="IPR036565">
    <property type="entry name" value="Mur-like_cat_sf"/>
</dbReference>
<dbReference type="UniPathway" id="UPA00219"/>
<feature type="domain" description="Mur ligase C-terminal" evidence="9">
    <location>
        <begin position="310"/>
        <end position="427"/>
    </location>
</feature>
<sequence>MSLIATDNFKIIIGLGQTGMSCARFLAAKGLRFAVVDTRDEPPLAAEFRKAFPTTELRCGSLDAAFLKQANELILSPGVACALPEIQSAIAEGVSVIGDIDLFCREVTAPIIAITGSNAKSTVTTLVGIMASDAGVNVGVGGNIGTPVLDLLSEGVRHDLYVLELSSFQLETTHELKAAAATVLNISPDHLDRYTDMQAYYHAKHRIYRGCNLCVVNRDDALTEPLMAIGMSKVSFGLSTPDLKDFGLAEYEGAAWIFKGLTPILPVDSIGIKGQHNVANVMAALALGHAVNLPFDSMVKSIQSFQGLPHRCQTVAVKQGVVYVNDSKGTNVGATLAAIEGLGQQLTKGAALHVILGGVGKDQSFSELAQPLQRYARSVYLIGRDAQLIANDLQGVEVNYQTTLQASVLAASMQAQQGDIVLLSPACASFDMFSGYDHRGNVFIEAVESLP</sequence>
<accession>A0A364NLN3</accession>
<keyword evidence="6 7" id="KW-0067">ATP-binding</keyword>
<evidence type="ECO:0000256" key="3">
    <source>
        <dbReference type="ARBA" id="ARBA00022490"/>
    </source>
</evidence>
<dbReference type="PANTHER" id="PTHR43692">
    <property type="entry name" value="UDP-N-ACETYLMURAMOYLALANINE--D-GLUTAMATE LIGASE"/>
    <property type="match status" value="1"/>
</dbReference>
<dbReference type="InterPro" id="IPR013221">
    <property type="entry name" value="Mur_ligase_cen"/>
</dbReference>
<comment type="subcellular location">
    <subcellularLocation>
        <location evidence="1 7 8">Cytoplasm</location>
    </subcellularLocation>
</comment>
<keyword evidence="7 8" id="KW-0131">Cell cycle</keyword>
<dbReference type="InterPro" id="IPR004101">
    <property type="entry name" value="Mur_ligase_C"/>
</dbReference>
<dbReference type="HAMAP" id="MF_00639">
    <property type="entry name" value="MurD"/>
    <property type="match status" value="1"/>
</dbReference>
<dbReference type="AlphaFoldDB" id="A0A364NLN3"/>
<evidence type="ECO:0000256" key="8">
    <source>
        <dbReference type="RuleBase" id="RU003664"/>
    </source>
</evidence>
<dbReference type="PANTHER" id="PTHR43692:SF1">
    <property type="entry name" value="UDP-N-ACETYLMURAMOYLALANINE--D-GLUTAMATE LIGASE"/>
    <property type="match status" value="1"/>
</dbReference>
<feature type="domain" description="Mur ligase central" evidence="10">
    <location>
        <begin position="114"/>
        <end position="287"/>
    </location>
</feature>
<evidence type="ECO:0000256" key="7">
    <source>
        <dbReference type="HAMAP-Rule" id="MF_00639"/>
    </source>
</evidence>
<comment type="pathway">
    <text evidence="2 7 8">Cell wall biogenesis; peptidoglycan biosynthesis.</text>
</comment>
<keyword evidence="7 8" id="KW-0132">Cell division</keyword>
<dbReference type="Pfam" id="PF02875">
    <property type="entry name" value="Mur_ligase_C"/>
    <property type="match status" value="1"/>
</dbReference>
<keyword evidence="3 7" id="KW-0963">Cytoplasm</keyword>
<dbReference type="Pfam" id="PF08245">
    <property type="entry name" value="Mur_ligase_M"/>
    <property type="match status" value="1"/>
</dbReference>
<dbReference type="EMBL" id="QKRX01000007">
    <property type="protein sequence ID" value="RAU17900.1"/>
    <property type="molecule type" value="Genomic_DNA"/>
</dbReference>
<keyword evidence="7 8" id="KW-0961">Cell wall biogenesis/degradation</keyword>
<evidence type="ECO:0000259" key="10">
    <source>
        <dbReference type="Pfam" id="PF08245"/>
    </source>
</evidence>
<dbReference type="GO" id="GO:0071555">
    <property type="term" value="P:cell wall organization"/>
    <property type="evidence" value="ECO:0007669"/>
    <property type="project" value="UniProtKB-KW"/>
</dbReference>
<dbReference type="InterPro" id="IPR036615">
    <property type="entry name" value="Mur_ligase_C_dom_sf"/>
</dbReference>
<dbReference type="GO" id="GO:0005524">
    <property type="term" value="F:ATP binding"/>
    <property type="evidence" value="ECO:0007669"/>
    <property type="project" value="UniProtKB-UniRule"/>
</dbReference>
<dbReference type="Gene3D" id="3.40.50.720">
    <property type="entry name" value="NAD(P)-binding Rossmann-like Domain"/>
    <property type="match status" value="1"/>
</dbReference>
<dbReference type="SUPFAM" id="SSF53623">
    <property type="entry name" value="MurD-like peptide ligases, catalytic domain"/>
    <property type="match status" value="1"/>
</dbReference>
<evidence type="ECO:0000313" key="11">
    <source>
        <dbReference type="EMBL" id="RAU17900.1"/>
    </source>
</evidence>
<dbReference type="EC" id="6.3.2.9" evidence="7 8"/>
<dbReference type="NCBIfam" id="TIGR01087">
    <property type="entry name" value="murD"/>
    <property type="match status" value="1"/>
</dbReference>
<protein>
    <recommendedName>
        <fullName evidence="7 8">UDP-N-acetylmuramoylalanine--D-glutamate ligase</fullName>
        <ecNumber evidence="7 8">6.3.2.9</ecNumber>
    </recommendedName>
    <alternativeName>
        <fullName evidence="7">D-glutamic acid-adding enzyme</fullName>
    </alternativeName>
    <alternativeName>
        <fullName evidence="7">UDP-N-acetylmuramoyl-L-alanyl-D-glutamate synthetase</fullName>
    </alternativeName>
</protein>
<dbReference type="GO" id="GO:0008360">
    <property type="term" value="P:regulation of cell shape"/>
    <property type="evidence" value="ECO:0007669"/>
    <property type="project" value="UniProtKB-KW"/>
</dbReference>
<keyword evidence="4 7" id="KW-0436">Ligase</keyword>
<dbReference type="InterPro" id="IPR005762">
    <property type="entry name" value="MurD"/>
</dbReference>
<dbReference type="GO" id="GO:0005737">
    <property type="term" value="C:cytoplasm"/>
    <property type="evidence" value="ECO:0007669"/>
    <property type="project" value="UniProtKB-SubCell"/>
</dbReference>
<dbReference type="GO" id="GO:0008764">
    <property type="term" value="F:UDP-N-acetylmuramoylalanine-D-glutamate ligase activity"/>
    <property type="evidence" value="ECO:0007669"/>
    <property type="project" value="UniProtKB-UniRule"/>
</dbReference>
<organism evidence="11 12">
    <name type="scientific">Nitrincola tibetensis</name>
    <dbReference type="NCBI Taxonomy" id="2219697"/>
    <lineage>
        <taxon>Bacteria</taxon>
        <taxon>Pseudomonadati</taxon>
        <taxon>Pseudomonadota</taxon>
        <taxon>Gammaproteobacteria</taxon>
        <taxon>Oceanospirillales</taxon>
        <taxon>Oceanospirillaceae</taxon>
        <taxon>Nitrincola</taxon>
    </lineage>
</organism>
<keyword evidence="5 7" id="KW-0547">Nucleotide-binding</keyword>
<evidence type="ECO:0000256" key="6">
    <source>
        <dbReference type="ARBA" id="ARBA00022840"/>
    </source>
</evidence>
<proteinExistence type="inferred from homology"/>
<feature type="binding site" evidence="7">
    <location>
        <begin position="116"/>
        <end position="122"/>
    </location>
    <ligand>
        <name>ATP</name>
        <dbReference type="ChEBI" id="CHEBI:30616"/>
    </ligand>
</feature>
<keyword evidence="12" id="KW-1185">Reference proteome</keyword>
<dbReference type="OrthoDB" id="9809796at2"/>
<comment type="caution">
    <text evidence="11">The sequence shown here is derived from an EMBL/GenBank/DDBJ whole genome shotgun (WGS) entry which is preliminary data.</text>
</comment>
<evidence type="ECO:0000256" key="4">
    <source>
        <dbReference type="ARBA" id="ARBA00022598"/>
    </source>
</evidence>
<dbReference type="SUPFAM" id="SSF53244">
    <property type="entry name" value="MurD-like peptide ligases, peptide-binding domain"/>
    <property type="match status" value="1"/>
</dbReference>
<dbReference type="Gene3D" id="3.40.1190.10">
    <property type="entry name" value="Mur-like, catalytic domain"/>
    <property type="match status" value="1"/>
</dbReference>
<evidence type="ECO:0000313" key="12">
    <source>
        <dbReference type="Proteomes" id="UP000250744"/>
    </source>
</evidence>
<name>A0A364NLN3_9GAMM</name>
<dbReference type="GO" id="GO:0051301">
    <property type="term" value="P:cell division"/>
    <property type="evidence" value="ECO:0007669"/>
    <property type="project" value="UniProtKB-KW"/>
</dbReference>
<evidence type="ECO:0000259" key="9">
    <source>
        <dbReference type="Pfam" id="PF02875"/>
    </source>
</evidence>
<dbReference type="SUPFAM" id="SSF51984">
    <property type="entry name" value="MurCD N-terminal domain"/>
    <property type="match status" value="1"/>
</dbReference>
<reference evidence="11 12" key="1">
    <citation type="submission" date="2018-06" db="EMBL/GenBank/DDBJ databases">
        <title>Nitrincola tibetense sp. nov., isolated from Lake XuguoCo on Tibetan Plateau.</title>
        <authorList>
            <person name="Xing P."/>
        </authorList>
    </citation>
    <scope>NUCLEOTIDE SEQUENCE [LARGE SCALE GENOMIC DNA]</scope>
    <source>
        <strain evidence="12">xg18</strain>
    </source>
</reference>
<comment type="similarity">
    <text evidence="7">Belongs to the MurCDEF family.</text>
</comment>
<comment type="function">
    <text evidence="7 8">Cell wall formation. Catalyzes the addition of glutamate to the nucleotide precursor UDP-N-acetylmuramoyl-L-alanine (UMA).</text>
</comment>
<evidence type="ECO:0000256" key="2">
    <source>
        <dbReference type="ARBA" id="ARBA00004752"/>
    </source>
</evidence>
<gene>
    <name evidence="7" type="primary">murD</name>
    <name evidence="11" type="ORF">DN062_11085</name>
</gene>